<keyword evidence="2" id="KW-1185">Reference proteome</keyword>
<gene>
    <name evidence="1" type="ORF">BpHYR1_042263</name>
</gene>
<dbReference type="AlphaFoldDB" id="A0A3M7PQA8"/>
<evidence type="ECO:0000313" key="1">
    <source>
        <dbReference type="EMBL" id="RNA01337.1"/>
    </source>
</evidence>
<proteinExistence type="predicted"/>
<dbReference type="EMBL" id="REGN01009369">
    <property type="protein sequence ID" value="RNA01337.1"/>
    <property type="molecule type" value="Genomic_DNA"/>
</dbReference>
<sequence>MFKRSSRVLVNLGRQKLTLVESTNYFTILLNQIMEVLKNPILKHHHHLKTHPILHHLASLQSHLNQLSKLYYYRKNSPVVVKYVERFF</sequence>
<reference evidence="1 2" key="1">
    <citation type="journal article" date="2018" name="Sci. Rep.">
        <title>Genomic signatures of local adaptation to the degree of environmental predictability in rotifers.</title>
        <authorList>
            <person name="Franch-Gras L."/>
            <person name="Hahn C."/>
            <person name="Garcia-Roger E.M."/>
            <person name="Carmona M.J."/>
            <person name="Serra M."/>
            <person name="Gomez A."/>
        </authorList>
    </citation>
    <scope>NUCLEOTIDE SEQUENCE [LARGE SCALE GENOMIC DNA]</scope>
    <source>
        <strain evidence="1">HYR1</strain>
    </source>
</reference>
<protein>
    <submittedName>
        <fullName evidence="1">Uncharacterized protein</fullName>
    </submittedName>
</protein>
<dbReference type="Proteomes" id="UP000276133">
    <property type="component" value="Unassembled WGS sequence"/>
</dbReference>
<evidence type="ECO:0000313" key="2">
    <source>
        <dbReference type="Proteomes" id="UP000276133"/>
    </source>
</evidence>
<comment type="caution">
    <text evidence="1">The sequence shown here is derived from an EMBL/GenBank/DDBJ whole genome shotgun (WGS) entry which is preliminary data.</text>
</comment>
<organism evidence="1 2">
    <name type="scientific">Brachionus plicatilis</name>
    <name type="common">Marine rotifer</name>
    <name type="synonym">Brachionus muelleri</name>
    <dbReference type="NCBI Taxonomy" id="10195"/>
    <lineage>
        <taxon>Eukaryota</taxon>
        <taxon>Metazoa</taxon>
        <taxon>Spiralia</taxon>
        <taxon>Gnathifera</taxon>
        <taxon>Rotifera</taxon>
        <taxon>Eurotatoria</taxon>
        <taxon>Monogononta</taxon>
        <taxon>Pseudotrocha</taxon>
        <taxon>Ploima</taxon>
        <taxon>Brachionidae</taxon>
        <taxon>Brachionus</taxon>
    </lineage>
</organism>
<accession>A0A3M7PQA8</accession>
<name>A0A3M7PQA8_BRAPC</name>